<dbReference type="Pfam" id="PF20240">
    <property type="entry name" value="DUF6597"/>
    <property type="match status" value="1"/>
</dbReference>
<evidence type="ECO:0000313" key="6">
    <source>
        <dbReference type="Proteomes" id="UP000315369"/>
    </source>
</evidence>
<sequence>MPRLFPPSEQMMPFVPSVRLFAPGEQLAPFVRSIMVLEGGQEGTRTLLPDPGITLGIAFRGSASQIQGRSERKLPSSAISGMGSIVRRIRASANGGNVLVTFKEAGAAQFFAEPLHEFLDTIQALDDLVPRADVDRLSSRIADSENATERSELVEQFLCARLRPREPDRIVAAAVRAIRAAHGSLRIGALAKSLHISQDAFEKRFRRTVGTSPKHLASIIRLRQVVDSYRPGMSLSRLSLDAGYCDQSHFHREFRAAVGSAPNRFFKSEEYY</sequence>
<dbReference type="Gene3D" id="1.10.10.60">
    <property type="entry name" value="Homeodomain-like"/>
    <property type="match status" value="1"/>
</dbReference>
<name>A0A540X7V2_9BACT</name>
<dbReference type="InterPro" id="IPR046532">
    <property type="entry name" value="DUF6597"/>
</dbReference>
<dbReference type="GO" id="GO:0003700">
    <property type="term" value="F:DNA-binding transcription factor activity"/>
    <property type="evidence" value="ECO:0007669"/>
    <property type="project" value="InterPro"/>
</dbReference>
<feature type="domain" description="HTH araC/xylS-type" evidence="4">
    <location>
        <begin position="168"/>
        <end position="268"/>
    </location>
</feature>
<dbReference type="Proteomes" id="UP000315369">
    <property type="component" value="Unassembled WGS sequence"/>
</dbReference>
<dbReference type="GO" id="GO:0043565">
    <property type="term" value="F:sequence-specific DNA binding"/>
    <property type="evidence" value="ECO:0007669"/>
    <property type="project" value="InterPro"/>
</dbReference>
<accession>A0A540X7V2</accession>
<evidence type="ECO:0000313" key="5">
    <source>
        <dbReference type="EMBL" id="TQF17249.1"/>
    </source>
</evidence>
<keyword evidence="6" id="KW-1185">Reference proteome</keyword>
<protein>
    <submittedName>
        <fullName evidence="5">AraC family transcriptional regulator</fullName>
    </submittedName>
</protein>
<gene>
    <name evidence="5" type="ORF">FJV41_04185</name>
</gene>
<reference evidence="5 6" key="1">
    <citation type="submission" date="2019-06" db="EMBL/GenBank/DDBJ databases">
        <authorList>
            <person name="Livingstone P."/>
            <person name="Whitworth D."/>
        </authorList>
    </citation>
    <scope>NUCLEOTIDE SEQUENCE [LARGE SCALE GENOMIC DNA]</scope>
    <source>
        <strain evidence="5 6">AM401</strain>
    </source>
</reference>
<evidence type="ECO:0000256" key="2">
    <source>
        <dbReference type="ARBA" id="ARBA00023125"/>
    </source>
</evidence>
<dbReference type="PROSITE" id="PS01124">
    <property type="entry name" value="HTH_ARAC_FAMILY_2"/>
    <property type="match status" value="1"/>
</dbReference>
<keyword evidence="3" id="KW-0804">Transcription</keyword>
<evidence type="ECO:0000256" key="1">
    <source>
        <dbReference type="ARBA" id="ARBA00023015"/>
    </source>
</evidence>
<dbReference type="PANTHER" id="PTHR46796">
    <property type="entry name" value="HTH-TYPE TRANSCRIPTIONAL ACTIVATOR RHAS-RELATED"/>
    <property type="match status" value="1"/>
</dbReference>
<keyword evidence="2" id="KW-0238">DNA-binding</keyword>
<dbReference type="InterPro" id="IPR050204">
    <property type="entry name" value="AraC_XylS_family_regulators"/>
</dbReference>
<dbReference type="OrthoDB" id="112032at2"/>
<dbReference type="AlphaFoldDB" id="A0A540X7V2"/>
<dbReference type="Pfam" id="PF12833">
    <property type="entry name" value="HTH_18"/>
    <property type="match status" value="1"/>
</dbReference>
<proteinExistence type="predicted"/>
<evidence type="ECO:0000256" key="3">
    <source>
        <dbReference type="ARBA" id="ARBA00023163"/>
    </source>
</evidence>
<keyword evidence="1" id="KW-0805">Transcription regulation</keyword>
<comment type="caution">
    <text evidence="5">The sequence shown here is derived from an EMBL/GenBank/DDBJ whole genome shotgun (WGS) entry which is preliminary data.</text>
</comment>
<dbReference type="RefSeq" id="WP_141641098.1">
    <property type="nucleotide sequence ID" value="NZ_VIFM01000010.1"/>
</dbReference>
<evidence type="ECO:0000259" key="4">
    <source>
        <dbReference type="PROSITE" id="PS01124"/>
    </source>
</evidence>
<organism evidence="5 6">
    <name type="scientific">Myxococcus llanfairpwllgwyngyllgogerychwyrndrobwllllantysiliogogogochensis</name>
    <dbReference type="NCBI Taxonomy" id="2590453"/>
    <lineage>
        <taxon>Bacteria</taxon>
        <taxon>Pseudomonadati</taxon>
        <taxon>Myxococcota</taxon>
        <taxon>Myxococcia</taxon>
        <taxon>Myxococcales</taxon>
        <taxon>Cystobacterineae</taxon>
        <taxon>Myxococcaceae</taxon>
        <taxon>Myxococcus</taxon>
    </lineage>
</organism>
<dbReference type="SMART" id="SM00342">
    <property type="entry name" value="HTH_ARAC"/>
    <property type="match status" value="1"/>
</dbReference>
<dbReference type="InterPro" id="IPR018060">
    <property type="entry name" value="HTH_AraC"/>
</dbReference>
<dbReference type="PANTHER" id="PTHR46796:SF15">
    <property type="entry name" value="BLL1074 PROTEIN"/>
    <property type="match status" value="1"/>
</dbReference>
<dbReference type="EMBL" id="VIFM01000010">
    <property type="protein sequence ID" value="TQF17249.1"/>
    <property type="molecule type" value="Genomic_DNA"/>
</dbReference>